<dbReference type="Proteomes" id="UP000216913">
    <property type="component" value="Unassembled WGS sequence"/>
</dbReference>
<accession>A0A261TM97</accession>
<keyword evidence="1" id="KW-1133">Transmembrane helix</keyword>
<reference evidence="2 3" key="1">
    <citation type="submission" date="2017-05" db="EMBL/GenBank/DDBJ databases">
        <title>Complete and WGS of Bordetella genogroups.</title>
        <authorList>
            <person name="Spilker T."/>
            <person name="LiPuma J."/>
        </authorList>
    </citation>
    <scope>NUCLEOTIDE SEQUENCE [LARGE SCALE GENOMIC DNA]</scope>
    <source>
        <strain evidence="2 3">AU10456</strain>
    </source>
</reference>
<protein>
    <recommendedName>
        <fullName evidence="4">DUF2809 domain-containing protein</fullName>
    </recommendedName>
</protein>
<proteinExistence type="predicted"/>
<keyword evidence="1" id="KW-0472">Membrane</keyword>
<dbReference type="EMBL" id="NEVP01000007">
    <property type="protein sequence ID" value="OZI50160.1"/>
    <property type="molecule type" value="Genomic_DNA"/>
</dbReference>
<name>A0A261TM97_9BORD</name>
<organism evidence="2 3">
    <name type="scientific">Bordetella genomosp. 5</name>
    <dbReference type="NCBI Taxonomy" id="1395608"/>
    <lineage>
        <taxon>Bacteria</taxon>
        <taxon>Pseudomonadati</taxon>
        <taxon>Pseudomonadota</taxon>
        <taxon>Betaproteobacteria</taxon>
        <taxon>Burkholderiales</taxon>
        <taxon>Alcaligenaceae</taxon>
        <taxon>Bordetella</taxon>
    </lineage>
</organism>
<feature type="transmembrane region" description="Helical" evidence="1">
    <location>
        <begin position="57"/>
        <end position="79"/>
    </location>
</feature>
<feature type="transmembrane region" description="Helical" evidence="1">
    <location>
        <begin position="7"/>
        <end position="26"/>
    </location>
</feature>
<keyword evidence="1" id="KW-0812">Transmembrane</keyword>
<gene>
    <name evidence="2" type="ORF">CAL25_12570</name>
</gene>
<evidence type="ECO:0000313" key="3">
    <source>
        <dbReference type="Proteomes" id="UP000216913"/>
    </source>
</evidence>
<dbReference type="AlphaFoldDB" id="A0A261TM97"/>
<evidence type="ECO:0008006" key="4">
    <source>
        <dbReference type="Google" id="ProtNLM"/>
    </source>
</evidence>
<comment type="caution">
    <text evidence="2">The sequence shown here is derived from an EMBL/GenBank/DDBJ whole genome shotgun (WGS) entry which is preliminary data.</text>
</comment>
<dbReference type="RefSeq" id="WP_094800402.1">
    <property type="nucleotide sequence ID" value="NZ_NEVN01000004.1"/>
</dbReference>
<dbReference type="Pfam" id="PF10990">
    <property type="entry name" value="DUF2809"/>
    <property type="match status" value="1"/>
</dbReference>
<evidence type="ECO:0000313" key="2">
    <source>
        <dbReference type="EMBL" id="OZI50160.1"/>
    </source>
</evidence>
<sequence length="129" mass="14137">MTLRFDIRSLAVAAVLLVLLILLATLGAGLGWIRTFLGDTLAVIWVYFVLKTFLRAHVLTLAGLAFGMGAFVELGQYLAGELGWRIPNPVLRIVLGSTADWWDMLAYALGWIAVLAIELPRQRATKTAP</sequence>
<feature type="transmembrane region" description="Helical" evidence="1">
    <location>
        <begin position="99"/>
        <end position="117"/>
    </location>
</feature>
<dbReference type="InterPro" id="IPR021257">
    <property type="entry name" value="DUF2809"/>
</dbReference>
<keyword evidence="3" id="KW-1185">Reference proteome</keyword>
<dbReference type="OrthoDB" id="5360192at2"/>
<evidence type="ECO:0000256" key="1">
    <source>
        <dbReference type="SAM" id="Phobius"/>
    </source>
</evidence>